<dbReference type="Pfam" id="PF13239">
    <property type="entry name" value="2TM"/>
    <property type="match status" value="1"/>
</dbReference>
<reference evidence="3 4" key="1">
    <citation type="submission" date="2020-01" db="EMBL/GenBank/DDBJ databases">
        <title>Sulfitobacter sediminilitoris sp. nov., isolated from a tidal flat.</title>
        <authorList>
            <person name="Park S."/>
            <person name="Yoon J.-H."/>
        </authorList>
    </citation>
    <scope>NUCLEOTIDE SEQUENCE [LARGE SCALE GENOMIC DNA]</scope>
    <source>
        <strain evidence="3 4">JBTF-M27</strain>
    </source>
</reference>
<feature type="transmembrane region" description="Helical" evidence="1">
    <location>
        <begin position="50"/>
        <end position="71"/>
    </location>
</feature>
<dbReference type="InterPro" id="IPR025698">
    <property type="entry name" value="2TM_dom"/>
</dbReference>
<keyword evidence="1" id="KW-1133">Transmembrane helix</keyword>
<feature type="domain" description="2TM" evidence="2">
    <location>
        <begin position="13"/>
        <end position="85"/>
    </location>
</feature>
<gene>
    <name evidence="3" type="ORF">GV827_13050</name>
</gene>
<name>A0A6P0CDB3_9RHOB</name>
<comment type="caution">
    <text evidence="3">The sequence shown here is derived from an EMBL/GenBank/DDBJ whole genome shotgun (WGS) entry which is preliminary data.</text>
</comment>
<protein>
    <recommendedName>
        <fullName evidence="2">2TM domain-containing protein</fullName>
    </recommendedName>
</protein>
<dbReference type="RefSeq" id="WP_164354245.1">
    <property type="nucleotide sequence ID" value="NZ_JAABNT010000007.1"/>
</dbReference>
<accession>A0A6P0CDB3</accession>
<sequence>MSENMDDPDQALARRRAQYLAGLLWHTGAFVIISVFFVAIDLIGNRSLNWSFWTVAAWAFALAFHALAYLIDGSNLEERKTRQYLRSRKNG</sequence>
<dbReference type="Proteomes" id="UP000468591">
    <property type="component" value="Unassembled WGS sequence"/>
</dbReference>
<keyword evidence="1" id="KW-0812">Transmembrane</keyword>
<evidence type="ECO:0000313" key="4">
    <source>
        <dbReference type="Proteomes" id="UP000468591"/>
    </source>
</evidence>
<evidence type="ECO:0000256" key="1">
    <source>
        <dbReference type="SAM" id="Phobius"/>
    </source>
</evidence>
<evidence type="ECO:0000259" key="2">
    <source>
        <dbReference type="Pfam" id="PF13239"/>
    </source>
</evidence>
<dbReference type="AlphaFoldDB" id="A0A6P0CDB3"/>
<keyword evidence="4" id="KW-1185">Reference proteome</keyword>
<organism evidence="3 4">
    <name type="scientific">Sulfitobacter sediminilitoris</name>
    <dbReference type="NCBI Taxonomy" id="2698830"/>
    <lineage>
        <taxon>Bacteria</taxon>
        <taxon>Pseudomonadati</taxon>
        <taxon>Pseudomonadota</taxon>
        <taxon>Alphaproteobacteria</taxon>
        <taxon>Rhodobacterales</taxon>
        <taxon>Roseobacteraceae</taxon>
        <taxon>Sulfitobacter</taxon>
    </lineage>
</organism>
<proteinExistence type="predicted"/>
<evidence type="ECO:0000313" key="3">
    <source>
        <dbReference type="EMBL" id="NEK23330.1"/>
    </source>
</evidence>
<feature type="transmembrane region" description="Helical" evidence="1">
    <location>
        <begin position="20"/>
        <end position="44"/>
    </location>
</feature>
<keyword evidence="1" id="KW-0472">Membrane</keyword>
<dbReference type="EMBL" id="JAABNT010000007">
    <property type="protein sequence ID" value="NEK23330.1"/>
    <property type="molecule type" value="Genomic_DNA"/>
</dbReference>